<proteinExistence type="inferred from homology"/>
<name>A0ABS8PG80_9PSEU</name>
<dbReference type="Pfam" id="PF13561">
    <property type="entry name" value="adh_short_C2"/>
    <property type="match status" value="1"/>
</dbReference>
<dbReference type="InterPro" id="IPR051122">
    <property type="entry name" value="SDR_DHRS6-like"/>
</dbReference>
<dbReference type="SUPFAM" id="SSF51735">
    <property type="entry name" value="NAD(P)-binding Rossmann-fold domains"/>
    <property type="match status" value="1"/>
</dbReference>
<comment type="caution">
    <text evidence="4">The sequence shown here is derived from an EMBL/GenBank/DDBJ whole genome shotgun (WGS) entry which is preliminary data.</text>
</comment>
<dbReference type="PRINTS" id="PR00081">
    <property type="entry name" value="GDHRDH"/>
</dbReference>
<protein>
    <submittedName>
        <fullName evidence="4">SDR family oxidoreductase</fullName>
    </submittedName>
</protein>
<evidence type="ECO:0000256" key="1">
    <source>
        <dbReference type="ARBA" id="ARBA00006484"/>
    </source>
</evidence>
<dbReference type="PANTHER" id="PTHR43477:SF1">
    <property type="entry name" value="DIHYDROANTICAPSIN 7-DEHYDROGENASE"/>
    <property type="match status" value="1"/>
</dbReference>
<dbReference type="CDD" id="cd05233">
    <property type="entry name" value="SDR_c"/>
    <property type="match status" value="1"/>
</dbReference>
<evidence type="ECO:0000313" key="4">
    <source>
        <dbReference type="EMBL" id="MCD2196520.1"/>
    </source>
</evidence>
<dbReference type="PROSITE" id="PS00061">
    <property type="entry name" value="ADH_SHORT"/>
    <property type="match status" value="1"/>
</dbReference>
<sequence length="247" mass="25586">MGRHDGATVLITGGTSGIGLATARLLHDDGARVTVTGRSPDSLEAARKELGPEVTVLASDIADPDATDALAAEVRDTLGEIDLLVVNAGVTAFAAFDEVTEDDYDRLFAINARGPFFLVQRLAPLLRAGGAVVVTTSVANVRGLPGSSVYAATKAAARSMVRSLARELLSRGVRVNAVSPGPIDTGILERTLPAAAAETTREQMRSVNPMQRFGRPEEVAAAVAFLGFDATFTTGAELVVDGGASQL</sequence>
<dbReference type="InterPro" id="IPR002347">
    <property type="entry name" value="SDR_fam"/>
</dbReference>
<dbReference type="RefSeq" id="WP_230738375.1">
    <property type="nucleotide sequence ID" value="NZ_JAJNDB010000006.1"/>
</dbReference>
<feature type="domain" description="Ketoreductase" evidence="3">
    <location>
        <begin position="7"/>
        <end position="181"/>
    </location>
</feature>
<gene>
    <name evidence="4" type="ORF">LQ327_24400</name>
</gene>
<dbReference type="InterPro" id="IPR020904">
    <property type="entry name" value="Sc_DH/Rdtase_CS"/>
</dbReference>
<organism evidence="4 5">
    <name type="scientific">Actinomycetospora endophytica</name>
    <dbReference type="NCBI Taxonomy" id="2291215"/>
    <lineage>
        <taxon>Bacteria</taxon>
        <taxon>Bacillati</taxon>
        <taxon>Actinomycetota</taxon>
        <taxon>Actinomycetes</taxon>
        <taxon>Pseudonocardiales</taxon>
        <taxon>Pseudonocardiaceae</taxon>
        <taxon>Actinomycetospora</taxon>
    </lineage>
</organism>
<evidence type="ECO:0000313" key="5">
    <source>
        <dbReference type="Proteomes" id="UP001199469"/>
    </source>
</evidence>
<dbReference type="SMART" id="SM00822">
    <property type="entry name" value="PKS_KR"/>
    <property type="match status" value="1"/>
</dbReference>
<keyword evidence="2" id="KW-0560">Oxidoreductase</keyword>
<reference evidence="4 5" key="1">
    <citation type="submission" date="2021-11" db="EMBL/GenBank/DDBJ databases">
        <title>Draft genome sequence of Actinomycetospora sp. SF1 isolated from the rhizosphere soil.</title>
        <authorList>
            <person name="Duangmal K."/>
            <person name="Chantavorakit T."/>
        </authorList>
    </citation>
    <scope>NUCLEOTIDE SEQUENCE [LARGE SCALE GENOMIC DNA]</scope>
    <source>
        <strain evidence="4 5">TBRC 5722</strain>
    </source>
</reference>
<dbReference type="PANTHER" id="PTHR43477">
    <property type="entry name" value="DIHYDROANTICAPSIN 7-DEHYDROGENASE"/>
    <property type="match status" value="1"/>
</dbReference>
<evidence type="ECO:0000259" key="3">
    <source>
        <dbReference type="SMART" id="SM00822"/>
    </source>
</evidence>
<keyword evidence="5" id="KW-1185">Reference proteome</keyword>
<comment type="similarity">
    <text evidence="1">Belongs to the short-chain dehydrogenases/reductases (SDR) family.</text>
</comment>
<dbReference type="EMBL" id="JAJNDB010000006">
    <property type="protein sequence ID" value="MCD2196520.1"/>
    <property type="molecule type" value="Genomic_DNA"/>
</dbReference>
<dbReference type="InterPro" id="IPR057326">
    <property type="entry name" value="KR_dom"/>
</dbReference>
<dbReference type="Proteomes" id="UP001199469">
    <property type="component" value="Unassembled WGS sequence"/>
</dbReference>
<accession>A0ABS8PG80</accession>
<evidence type="ECO:0000256" key="2">
    <source>
        <dbReference type="ARBA" id="ARBA00023002"/>
    </source>
</evidence>
<dbReference type="InterPro" id="IPR036291">
    <property type="entry name" value="NAD(P)-bd_dom_sf"/>
</dbReference>
<dbReference type="PRINTS" id="PR00080">
    <property type="entry name" value="SDRFAMILY"/>
</dbReference>
<dbReference type="Gene3D" id="3.40.50.720">
    <property type="entry name" value="NAD(P)-binding Rossmann-like Domain"/>
    <property type="match status" value="1"/>
</dbReference>